<dbReference type="SUPFAM" id="SSF48452">
    <property type="entry name" value="TPR-like"/>
    <property type="match status" value="1"/>
</dbReference>
<dbReference type="Proteomes" id="UP000199572">
    <property type="component" value="Unassembled WGS sequence"/>
</dbReference>
<keyword evidence="4 6" id="KW-0472">Membrane</keyword>
<dbReference type="InterPro" id="IPR011990">
    <property type="entry name" value="TPR-like_helical_dom_sf"/>
</dbReference>
<keyword evidence="3" id="KW-0732">Signal</keyword>
<evidence type="ECO:0000256" key="5">
    <source>
        <dbReference type="ARBA" id="ARBA00023237"/>
    </source>
</evidence>
<sequence length="554" mass="62192">MQHFNLDIIMKKYIYSGVIFISLLAMICSCKKSLEEYNPSGITAESVFSSPEGFETLVNAAYSYQRWWYGKEEGFSIAEMGTDLWMSGAGDAYTDLSQYLNLQATNAAITTEWQQLYSAVNLCNTGINRIGEAGLSTTQRPIREAELRFLRAFYYWHIVETWGGVHFSLTETKGAITTANKTPVETFYNQIDEDLLFAISRLPVTTSDYGRVTKPAAQAFLARMYLSQKKYAEARDMALAVINGGYGFTLLPNYADLWKMSNLKNKEVVYAVNYSVNLSLNDLNDPILNPLGHGRGSSSAHLLFAMKYDDQPGMVRDIVNGRPFNRYMPTRFLLDLYSANDARYEGSFKTVWFANGASRPSGMAIGDTAVLSTKAAYTPVGKLYKIYDRNAVYNSNGTVKDQLHYVSLNKFDDPTRSSANEAQSARDAFVIRFAELYLIAAEAEFSLGNPGQAALYLNVIRTRAAKPGKVADMQLGAGQVTLDLILDERAREFAGEQLRWFDLKRTGKLVERVKSLNPNVGPNIQEFHYLRPIPRTQIDAVTNKDEFKQNPGYQ</sequence>
<evidence type="ECO:0000256" key="4">
    <source>
        <dbReference type="ARBA" id="ARBA00023136"/>
    </source>
</evidence>
<evidence type="ECO:0000259" key="8">
    <source>
        <dbReference type="Pfam" id="PF14322"/>
    </source>
</evidence>
<dbReference type="Gene3D" id="1.25.40.390">
    <property type="match status" value="1"/>
</dbReference>
<dbReference type="Pfam" id="PF14322">
    <property type="entry name" value="SusD-like_3"/>
    <property type="match status" value="1"/>
</dbReference>
<proteinExistence type="inferred from homology"/>
<accession>A0A1H9PQJ8</accession>
<protein>
    <submittedName>
        <fullName evidence="9">RagB/SusD domain-containing protein</fullName>
    </submittedName>
</protein>
<comment type="similarity">
    <text evidence="2">Belongs to the SusD family.</text>
</comment>
<organism evidence="9 10">
    <name type="scientific">Pedobacter rhizosphaerae</name>
    <dbReference type="NCBI Taxonomy" id="390241"/>
    <lineage>
        <taxon>Bacteria</taxon>
        <taxon>Pseudomonadati</taxon>
        <taxon>Bacteroidota</taxon>
        <taxon>Sphingobacteriia</taxon>
        <taxon>Sphingobacteriales</taxon>
        <taxon>Sphingobacteriaceae</taxon>
        <taxon>Pedobacter</taxon>
    </lineage>
</organism>
<dbReference type="AlphaFoldDB" id="A0A1H9PQJ8"/>
<dbReference type="InterPro" id="IPR033985">
    <property type="entry name" value="SusD-like_N"/>
</dbReference>
<evidence type="ECO:0000259" key="7">
    <source>
        <dbReference type="Pfam" id="PF07980"/>
    </source>
</evidence>
<dbReference type="Pfam" id="PF07980">
    <property type="entry name" value="SusD_RagB"/>
    <property type="match status" value="1"/>
</dbReference>
<feature type="domain" description="RagB/SusD" evidence="7">
    <location>
        <begin position="381"/>
        <end position="553"/>
    </location>
</feature>
<evidence type="ECO:0000256" key="2">
    <source>
        <dbReference type="ARBA" id="ARBA00006275"/>
    </source>
</evidence>
<feature type="domain" description="SusD-like N-terminal" evidence="8">
    <location>
        <begin position="91"/>
        <end position="226"/>
    </location>
</feature>
<gene>
    <name evidence="9" type="ORF">SAMN04488023_11067</name>
</gene>
<evidence type="ECO:0000313" key="9">
    <source>
        <dbReference type="EMBL" id="SER50474.1"/>
    </source>
</evidence>
<evidence type="ECO:0000256" key="1">
    <source>
        <dbReference type="ARBA" id="ARBA00004442"/>
    </source>
</evidence>
<keyword evidence="6" id="KW-1133">Transmembrane helix</keyword>
<keyword evidence="5" id="KW-0998">Cell outer membrane</keyword>
<dbReference type="STRING" id="390241.SAMN04488023_11067"/>
<keyword evidence="10" id="KW-1185">Reference proteome</keyword>
<evidence type="ECO:0000313" key="10">
    <source>
        <dbReference type="Proteomes" id="UP000199572"/>
    </source>
</evidence>
<evidence type="ECO:0000256" key="6">
    <source>
        <dbReference type="SAM" id="Phobius"/>
    </source>
</evidence>
<name>A0A1H9PQJ8_9SPHI</name>
<keyword evidence="6" id="KW-0812">Transmembrane</keyword>
<dbReference type="GO" id="GO:0009279">
    <property type="term" value="C:cell outer membrane"/>
    <property type="evidence" value="ECO:0007669"/>
    <property type="project" value="UniProtKB-SubCell"/>
</dbReference>
<reference evidence="9 10" key="1">
    <citation type="submission" date="2016-10" db="EMBL/GenBank/DDBJ databases">
        <authorList>
            <person name="de Groot N.N."/>
        </authorList>
    </citation>
    <scope>NUCLEOTIDE SEQUENCE [LARGE SCALE GENOMIC DNA]</scope>
    <source>
        <strain evidence="9 10">DSM 18610</strain>
    </source>
</reference>
<feature type="transmembrane region" description="Helical" evidence="6">
    <location>
        <begin position="12"/>
        <end position="27"/>
    </location>
</feature>
<evidence type="ECO:0000256" key="3">
    <source>
        <dbReference type="ARBA" id="ARBA00022729"/>
    </source>
</evidence>
<dbReference type="EMBL" id="FOGG01000010">
    <property type="protein sequence ID" value="SER50474.1"/>
    <property type="molecule type" value="Genomic_DNA"/>
</dbReference>
<dbReference type="InterPro" id="IPR012944">
    <property type="entry name" value="SusD_RagB_dom"/>
</dbReference>
<comment type="subcellular location">
    <subcellularLocation>
        <location evidence="1">Cell outer membrane</location>
    </subcellularLocation>
</comment>